<sequence length="353" mass="37760">MTLQPLLPWWALVLLVVPLLAFTVWQSVVAGRPGPDGAPRPGAPRAAWLRRTGAVVLLAVIGIGPSVVSTTTDDTVTNVDMFFVVDRTGSMGAEDYGTGGDQQRLDGVRSDIVGLTEDIPGARYSIISFDSQASRQLPLTTDAHAIESWAQTVHQEITLYSQGSLTDRPLDELTAALTGAAEQNPGNTRLVFFLSDGEQTADGEPRSFADVAPLVDGGAVLGYGTEDGGRMKEYDPDVDPADAQYIVDPSQTGADGVAPDALSMIDEDTLTELADQLGVPYVHRTEPADTAALVEGVDPEQVAADGRREITTYRPVVWPLALALAVLLGVEAWFWARSASRPVVTTRRPEVRR</sequence>
<dbReference type="InterPro" id="IPR002035">
    <property type="entry name" value="VWF_A"/>
</dbReference>
<feature type="transmembrane region" description="Helical" evidence="1">
    <location>
        <begin position="316"/>
        <end position="336"/>
    </location>
</feature>
<evidence type="ECO:0000256" key="1">
    <source>
        <dbReference type="SAM" id="Phobius"/>
    </source>
</evidence>
<dbReference type="AlphaFoldDB" id="A0A927J1S3"/>
<dbReference type="RefSeq" id="WP_191829919.1">
    <property type="nucleotide sequence ID" value="NZ_JACYHB010000014.1"/>
</dbReference>
<feature type="domain" description="VWFA" evidence="2">
    <location>
        <begin position="80"/>
        <end position="277"/>
    </location>
</feature>
<dbReference type="EMBL" id="JACYHB010000014">
    <property type="protein sequence ID" value="MBD8080336.1"/>
    <property type="molecule type" value="Genomic_DNA"/>
</dbReference>
<dbReference type="Pfam" id="PF13519">
    <property type="entry name" value="VWA_2"/>
    <property type="match status" value="1"/>
</dbReference>
<evidence type="ECO:0000259" key="2">
    <source>
        <dbReference type="PROSITE" id="PS50234"/>
    </source>
</evidence>
<reference evidence="3" key="2">
    <citation type="submission" date="2020-09" db="EMBL/GenBank/DDBJ databases">
        <authorList>
            <person name="Yu Y."/>
        </authorList>
    </citation>
    <scope>NUCLEOTIDE SEQUENCE</scope>
    <source>
        <strain evidence="3">KCTC 49039</strain>
    </source>
</reference>
<dbReference type="PROSITE" id="PS50234">
    <property type="entry name" value="VWFA"/>
    <property type="match status" value="1"/>
</dbReference>
<dbReference type="InterPro" id="IPR036465">
    <property type="entry name" value="vWFA_dom_sf"/>
</dbReference>
<comment type="caution">
    <text evidence="3">The sequence shown here is derived from an EMBL/GenBank/DDBJ whole genome shotgun (WGS) entry which is preliminary data.</text>
</comment>
<gene>
    <name evidence="3" type="ORF">IF651_14865</name>
</gene>
<keyword evidence="1" id="KW-0812">Transmembrane</keyword>
<keyword evidence="4" id="KW-1185">Reference proteome</keyword>
<dbReference type="SMART" id="SM00327">
    <property type="entry name" value="VWA"/>
    <property type="match status" value="1"/>
</dbReference>
<keyword evidence="1" id="KW-1133">Transmembrane helix</keyword>
<dbReference type="Gene3D" id="3.40.50.410">
    <property type="entry name" value="von Willebrand factor, type A domain"/>
    <property type="match status" value="1"/>
</dbReference>
<dbReference type="CDD" id="cd00198">
    <property type="entry name" value="vWFA"/>
    <property type="match status" value="1"/>
</dbReference>
<proteinExistence type="predicted"/>
<dbReference type="Proteomes" id="UP000610846">
    <property type="component" value="Unassembled WGS sequence"/>
</dbReference>
<keyword evidence="1" id="KW-0472">Membrane</keyword>
<reference evidence="3" key="1">
    <citation type="journal article" date="2018" name="Curr. Microbiol.">
        <title>Cellulosimicrobium arenosum sp. nov., Isolated from Marine Sediment Sand.</title>
        <authorList>
            <person name="Oh M."/>
            <person name="Kim J.H."/>
            <person name="Yoon J.H."/>
            <person name="Schumann P."/>
            <person name="Kim W."/>
        </authorList>
    </citation>
    <scope>NUCLEOTIDE SEQUENCE</scope>
    <source>
        <strain evidence="3">KCTC 49039</strain>
    </source>
</reference>
<name>A0A927J1S3_9MICO</name>
<evidence type="ECO:0000313" key="3">
    <source>
        <dbReference type="EMBL" id="MBD8080336.1"/>
    </source>
</evidence>
<evidence type="ECO:0000313" key="4">
    <source>
        <dbReference type="Proteomes" id="UP000610846"/>
    </source>
</evidence>
<accession>A0A927J1S3</accession>
<dbReference type="SUPFAM" id="SSF53300">
    <property type="entry name" value="vWA-like"/>
    <property type="match status" value="1"/>
</dbReference>
<protein>
    <submittedName>
        <fullName evidence="3">VWA domain-containing protein</fullName>
    </submittedName>
</protein>
<organism evidence="3 4">
    <name type="scientific">Cellulosimicrobium arenosum</name>
    <dbReference type="NCBI Taxonomy" id="2708133"/>
    <lineage>
        <taxon>Bacteria</taxon>
        <taxon>Bacillati</taxon>
        <taxon>Actinomycetota</taxon>
        <taxon>Actinomycetes</taxon>
        <taxon>Micrococcales</taxon>
        <taxon>Promicromonosporaceae</taxon>
        <taxon>Cellulosimicrobium</taxon>
    </lineage>
</organism>